<evidence type="ECO:0000313" key="1">
    <source>
        <dbReference type="EMBL" id="VVC97738.1"/>
    </source>
</evidence>
<reference evidence="1 2" key="1">
    <citation type="submission" date="2017-07" db="EMBL/GenBank/DDBJ databases">
        <authorList>
            <person name="Talla V."/>
            <person name="Backstrom N."/>
        </authorList>
    </citation>
    <scope>NUCLEOTIDE SEQUENCE [LARGE SCALE GENOMIC DNA]</scope>
</reference>
<dbReference type="AlphaFoldDB" id="A0A5E4QL69"/>
<keyword evidence="2" id="KW-1185">Reference proteome</keyword>
<sequence length="295" mass="34337">MDPTSLIGFVPSYNGDAFTLYNYINCAKQWMTIAVGNKPENVMLLLSNLEGKAAISISMVDHGFKFSNVESALKQECGDNREFNTLIIELANVKREGSYKDLIFELKQKFFFIKSNLMDKYNEQTIVEEVMNPYIHMAQNTLRNSLPYHDQIYVSNCSFNETATKILQLEAEGRFDNINQKFSNILPPPRVINNSNPKTVKPMYPQNQQNYKHINYPPTQRSINQRLQTVRPNTQQYYRQQWNPNPNNVFTRPQHQYFKQNESQKPIQNNLANETEDVSVRTGPQLRAEQIKLIK</sequence>
<dbReference type="EMBL" id="FZQP02003311">
    <property type="protein sequence ID" value="VVC97738.1"/>
    <property type="molecule type" value="Genomic_DNA"/>
</dbReference>
<protein>
    <submittedName>
        <fullName evidence="1">Uncharacterized protein</fullName>
    </submittedName>
</protein>
<proteinExistence type="predicted"/>
<accession>A0A5E4QL69</accession>
<gene>
    <name evidence="1" type="ORF">LSINAPIS_LOCUS8957</name>
</gene>
<dbReference type="Proteomes" id="UP000324832">
    <property type="component" value="Unassembled WGS sequence"/>
</dbReference>
<organism evidence="1 2">
    <name type="scientific">Leptidea sinapis</name>
    <dbReference type="NCBI Taxonomy" id="189913"/>
    <lineage>
        <taxon>Eukaryota</taxon>
        <taxon>Metazoa</taxon>
        <taxon>Ecdysozoa</taxon>
        <taxon>Arthropoda</taxon>
        <taxon>Hexapoda</taxon>
        <taxon>Insecta</taxon>
        <taxon>Pterygota</taxon>
        <taxon>Neoptera</taxon>
        <taxon>Endopterygota</taxon>
        <taxon>Lepidoptera</taxon>
        <taxon>Glossata</taxon>
        <taxon>Ditrysia</taxon>
        <taxon>Papilionoidea</taxon>
        <taxon>Pieridae</taxon>
        <taxon>Dismorphiinae</taxon>
        <taxon>Leptidea</taxon>
    </lineage>
</organism>
<name>A0A5E4QL69_9NEOP</name>
<evidence type="ECO:0000313" key="2">
    <source>
        <dbReference type="Proteomes" id="UP000324832"/>
    </source>
</evidence>